<accession>A0A2K9Z6U0</accession>
<dbReference type="Pfam" id="PF14099">
    <property type="entry name" value="Polysacc_lyase"/>
    <property type="match status" value="1"/>
</dbReference>
<protein>
    <submittedName>
        <fullName evidence="1">Polysaccharide lyase family protein</fullName>
    </submittedName>
</protein>
<dbReference type="AlphaFoldDB" id="A0A2K9Z6U0"/>
<dbReference type="GO" id="GO:0016829">
    <property type="term" value="F:lyase activity"/>
    <property type="evidence" value="ECO:0007669"/>
    <property type="project" value="UniProtKB-KW"/>
</dbReference>
<evidence type="ECO:0000313" key="2">
    <source>
        <dbReference type="Proteomes" id="UP000238523"/>
    </source>
</evidence>
<sequence length="259" mass="28542">MCGLRSRHTTLATLVGSFFVSFCFVNVATVAAADGFGSFSLQSSKSYSYQRASAPDGTRAERFELRSGDCPASTGDCHRQRERVEKFETIPASRQDHEYWYHFSVFIPTDWPASGSVNTKLGQFHQFGNGKGPVLFQILDGRYIFELGNPAVRQASPMRPLPPLRQIGLTSANAMKGRWTSITVNANWSRTPAGFINVWVNGAKKVGLKGPNVDRDSPVYFKYGVYRSLKAAGKGNTPLVAWYTGIRRGSTRGLVDGTQ</sequence>
<organism evidence="1 2">
    <name type="scientific">Rhizobium leguminosarum</name>
    <dbReference type="NCBI Taxonomy" id="384"/>
    <lineage>
        <taxon>Bacteria</taxon>
        <taxon>Pseudomonadati</taxon>
        <taxon>Pseudomonadota</taxon>
        <taxon>Alphaproteobacteria</taxon>
        <taxon>Hyphomicrobiales</taxon>
        <taxon>Rhizobiaceae</taxon>
        <taxon>Rhizobium/Agrobacterium group</taxon>
        <taxon>Rhizobium</taxon>
    </lineage>
</organism>
<dbReference type="Proteomes" id="UP000238523">
    <property type="component" value="Chromosome"/>
</dbReference>
<keyword evidence="1" id="KW-0456">Lyase</keyword>
<dbReference type="InterPro" id="IPR025975">
    <property type="entry name" value="Polysacc_lyase"/>
</dbReference>
<name>A0A2K9Z6U0_RHILE</name>
<evidence type="ECO:0000313" key="1">
    <source>
        <dbReference type="EMBL" id="AUW43946.1"/>
    </source>
</evidence>
<reference evidence="1 2" key="1">
    <citation type="submission" date="2017-11" db="EMBL/GenBank/DDBJ databases">
        <title>Complete genome of Rhizobium leguminosarum Norway, an ineffective micro-symbiont.</title>
        <authorList>
            <person name="Hoffrichter A."/>
            <person name="Liang J."/>
            <person name="Brachmann A."/>
            <person name="Marin M."/>
        </authorList>
    </citation>
    <scope>NUCLEOTIDE SEQUENCE [LARGE SCALE GENOMIC DNA]</scope>
    <source>
        <strain evidence="1 2">Norway</strain>
    </source>
</reference>
<dbReference type="Gene3D" id="2.60.120.200">
    <property type="match status" value="1"/>
</dbReference>
<dbReference type="EMBL" id="CP025012">
    <property type="protein sequence ID" value="AUW43946.1"/>
    <property type="molecule type" value="Genomic_DNA"/>
</dbReference>
<gene>
    <name evidence="1" type="ORF">CUJ84_Chr003614</name>
</gene>
<dbReference type="RefSeq" id="WP_105007050.1">
    <property type="nucleotide sequence ID" value="NZ_CP025012.1"/>
</dbReference>
<proteinExistence type="predicted"/>